<dbReference type="InterPro" id="IPR016130">
    <property type="entry name" value="Tyr_Pase_AS"/>
</dbReference>
<dbReference type="PRINTS" id="PR00700">
    <property type="entry name" value="PRTYPHPHTASE"/>
</dbReference>
<dbReference type="InterPro" id="IPR000387">
    <property type="entry name" value="Tyr_Pase_dom"/>
</dbReference>
<dbReference type="AlphaFoldDB" id="A0A7S4MN76"/>
<dbReference type="InterPro" id="IPR029021">
    <property type="entry name" value="Prot-tyrosine_phosphatase-like"/>
</dbReference>
<dbReference type="Gene3D" id="3.90.190.10">
    <property type="entry name" value="Protein tyrosine phosphatase superfamily"/>
    <property type="match status" value="1"/>
</dbReference>
<feature type="region of interest" description="Disordered" evidence="1">
    <location>
        <begin position="310"/>
        <end position="331"/>
    </location>
</feature>
<dbReference type="CDD" id="cd00047">
    <property type="entry name" value="PTPc"/>
    <property type="match status" value="1"/>
</dbReference>
<feature type="domain" description="Tyrosine-protein phosphatase" evidence="2">
    <location>
        <begin position="46"/>
        <end position="282"/>
    </location>
</feature>
<sequence>MEAQDTMRKYLDDDASTVVSEWRNLPIDTSSRKKHKIFRTALKYPEKNRYTDVLPFDSTRVCLTPTEKNEDGYINASYVVLPRSKAISTQGPLPVCFEDFWQMVWENKVRLIIMLTRLRERQRTKAHCYWPSEGETETFGTITVQALSTKPQDHYVIRKFSISYEDKQRTIYQIQYTDWPDFGVPASSQSILDLLETIEKHRAKFKVAPSKKRTQLLFHCSAGIGRCGTLLSIYYAIEQLKEGNPVSRISVPDIVCSLRSNRLGMVQTQEQFEFIYKVINDYLRGGSTSKPRKRDLRQVSAPSAALINRRKNRPLRSNRTVVPPKPKKSQTWQTLPVDCTIIDVN</sequence>
<proteinExistence type="predicted"/>
<dbReference type="SMART" id="SM00194">
    <property type="entry name" value="PTPc"/>
    <property type="match status" value="1"/>
</dbReference>
<feature type="domain" description="Tyrosine specific protein phosphatases" evidence="3">
    <location>
        <begin position="189"/>
        <end position="273"/>
    </location>
</feature>
<dbReference type="PANTHER" id="PTHR19134:SF449">
    <property type="entry name" value="TYROSINE-PROTEIN PHOSPHATASE 1"/>
    <property type="match status" value="1"/>
</dbReference>
<dbReference type="InterPro" id="IPR003595">
    <property type="entry name" value="Tyr_Pase_cat"/>
</dbReference>
<evidence type="ECO:0000259" key="3">
    <source>
        <dbReference type="PROSITE" id="PS50056"/>
    </source>
</evidence>
<dbReference type="PROSITE" id="PS00383">
    <property type="entry name" value="TYR_PHOSPHATASE_1"/>
    <property type="match status" value="1"/>
</dbReference>
<accession>A0A7S4MN76</accession>
<organism evidence="4">
    <name type="scientific">Vannella robusta</name>
    <dbReference type="NCBI Taxonomy" id="1487602"/>
    <lineage>
        <taxon>Eukaryota</taxon>
        <taxon>Amoebozoa</taxon>
        <taxon>Discosea</taxon>
        <taxon>Flabellinia</taxon>
        <taxon>Vannellidae</taxon>
        <taxon>Vannella</taxon>
    </lineage>
</organism>
<dbReference type="SMART" id="SM00404">
    <property type="entry name" value="PTPc_motif"/>
    <property type="match status" value="1"/>
</dbReference>
<protein>
    <submittedName>
        <fullName evidence="4">Uncharacterized protein</fullName>
    </submittedName>
</protein>
<dbReference type="InterPro" id="IPR000242">
    <property type="entry name" value="PTP_cat"/>
</dbReference>
<dbReference type="Pfam" id="PF00102">
    <property type="entry name" value="Y_phosphatase"/>
    <property type="match status" value="1"/>
</dbReference>
<dbReference type="PROSITE" id="PS50055">
    <property type="entry name" value="TYR_PHOSPHATASE_PTP"/>
    <property type="match status" value="1"/>
</dbReference>
<name>A0A7S4MN76_9EUKA</name>
<evidence type="ECO:0000313" key="4">
    <source>
        <dbReference type="EMBL" id="CAE2232431.1"/>
    </source>
</evidence>
<dbReference type="SUPFAM" id="SSF52799">
    <property type="entry name" value="(Phosphotyrosine protein) phosphatases II"/>
    <property type="match status" value="1"/>
</dbReference>
<dbReference type="GO" id="GO:0004725">
    <property type="term" value="F:protein tyrosine phosphatase activity"/>
    <property type="evidence" value="ECO:0007669"/>
    <property type="project" value="InterPro"/>
</dbReference>
<evidence type="ECO:0000259" key="2">
    <source>
        <dbReference type="PROSITE" id="PS50055"/>
    </source>
</evidence>
<dbReference type="PROSITE" id="PS50056">
    <property type="entry name" value="TYR_PHOSPHATASE_2"/>
    <property type="match status" value="1"/>
</dbReference>
<dbReference type="EMBL" id="HBKP01019572">
    <property type="protein sequence ID" value="CAE2232431.1"/>
    <property type="molecule type" value="Transcribed_RNA"/>
</dbReference>
<dbReference type="InterPro" id="IPR050348">
    <property type="entry name" value="Protein-Tyr_Phosphatase"/>
</dbReference>
<dbReference type="PANTHER" id="PTHR19134">
    <property type="entry name" value="RECEPTOR-TYPE TYROSINE-PROTEIN PHOSPHATASE"/>
    <property type="match status" value="1"/>
</dbReference>
<evidence type="ECO:0000256" key="1">
    <source>
        <dbReference type="SAM" id="MobiDB-lite"/>
    </source>
</evidence>
<reference evidence="4" key="1">
    <citation type="submission" date="2021-01" db="EMBL/GenBank/DDBJ databases">
        <authorList>
            <person name="Corre E."/>
            <person name="Pelletier E."/>
            <person name="Niang G."/>
            <person name="Scheremetjew M."/>
            <person name="Finn R."/>
            <person name="Kale V."/>
            <person name="Holt S."/>
            <person name="Cochrane G."/>
            <person name="Meng A."/>
            <person name="Brown T."/>
            <person name="Cohen L."/>
        </authorList>
    </citation>
    <scope>NUCLEOTIDE SEQUENCE</scope>
    <source>
        <strain evidence="4">DIVA3 518/3/11/1/6</strain>
    </source>
</reference>
<gene>
    <name evidence="4" type="ORF">VSP0166_LOCUS13862</name>
</gene>